<protein>
    <submittedName>
        <fullName evidence="1">Uncharacterized protein</fullName>
    </submittedName>
</protein>
<organism evidence="1 2">
    <name type="scientific">Pseudohoeflea suaedae</name>
    <dbReference type="NCBI Taxonomy" id="877384"/>
    <lineage>
        <taxon>Bacteria</taxon>
        <taxon>Pseudomonadati</taxon>
        <taxon>Pseudomonadota</taxon>
        <taxon>Alphaproteobacteria</taxon>
        <taxon>Hyphomicrobiales</taxon>
        <taxon>Rhizobiaceae</taxon>
        <taxon>Pseudohoeflea</taxon>
    </lineage>
</organism>
<evidence type="ECO:0000313" key="2">
    <source>
        <dbReference type="Proteomes" id="UP000295131"/>
    </source>
</evidence>
<evidence type="ECO:0000313" key="1">
    <source>
        <dbReference type="EMBL" id="TDH38570.1"/>
    </source>
</evidence>
<name>A0A4R5PNE4_9HYPH</name>
<dbReference type="EMBL" id="SMSI01000001">
    <property type="protein sequence ID" value="TDH38570.1"/>
    <property type="molecule type" value="Genomic_DNA"/>
</dbReference>
<keyword evidence="2" id="KW-1185">Reference proteome</keyword>
<gene>
    <name evidence="1" type="ORF">E2A64_05570</name>
</gene>
<sequence length="74" mass="8421">MNVENDNDNRRTIDSRALRPDMKAAIAATYRSVGEFEKEHGRLPDQAEFEHLFASAARDNGVPDSDLEPHLRKQ</sequence>
<dbReference type="Proteomes" id="UP000295131">
    <property type="component" value="Unassembled WGS sequence"/>
</dbReference>
<dbReference type="RefSeq" id="WP_133283404.1">
    <property type="nucleotide sequence ID" value="NZ_SMSI01000001.1"/>
</dbReference>
<comment type="caution">
    <text evidence="1">The sequence shown here is derived from an EMBL/GenBank/DDBJ whole genome shotgun (WGS) entry which is preliminary data.</text>
</comment>
<accession>A0A4R5PNE4</accession>
<proteinExistence type="predicted"/>
<dbReference type="AlphaFoldDB" id="A0A4R5PNE4"/>
<reference evidence="1 2" key="1">
    <citation type="journal article" date="2013" name="Int. J. Syst. Evol. Microbiol.">
        <title>Hoeflea suaedae sp. nov., an endophytic bacterium isolated from the root of the halophyte Suaeda maritima.</title>
        <authorList>
            <person name="Chung E.J."/>
            <person name="Park J.A."/>
            <person name="Pramanik P."/>
            <person name="Bibi F."/>
            <person name="Jeon C.O."/>
            <person name="Chung Y.R."/>
        </authorList>
    </citation>
    <scope>NUCLEOTIDE SEQUENCE [LARGE SCALE GENOMIC DNA]</scope>
    <source>
        <strain evidence="1 2">YC6898</strain>
    </source>
</reference>